<gene>
    <name evidence="2" type="primary">rdx</name>
    <name evidence="2" type="ORF">CDAR_595981</name>
</gene>
<organism evidence="2 3">
    <name type="scientific">Caerostris darwini</name>
    <dbReference type="NCBI Taxonomy" id="1538125"/>
    <lineage>
        <taxon>Eukaryota</taxon>
        <taxon>Metazoa</taxon>
        <taxon>Ecdysozoa</taxon>
        <taxon>Arthropoda</taxon>
        <taxon>Chelicerata</taxon>
        <taxon>Arachnida</taxon>
        <taxon>Araneae</taxon>
        <taxon>Araneomorphae</taxon>
        <taxon>Entelegynae</taxon>
        <taxon>Araneoidea</taxon>
        <taxon>Araneidae</taxon>
        <taxon>Caerostris</taxon>
    </lineage>
</organism>
<dbReference type="Gene3D" id="1.25.40.420">
    <property type="match status" value="1"/>
</dbReference>
<dbReference type="InterPro" id="IPR000210">
    <property type="entry name" value="BTB/POZ_dom"/>
</dbReference>
<sequence length="346" mass="40111">MGMNHSSTISENVTQTVKWKVENISRLTQNKVIIGPKLYFSRSCRGNFALEIMDDHLHIHFRNKSDTDLKINCTISYLKYRNEQFEYTPFEHLGYWDVQVPKNRCKTVTEIGNFTEFIKILPADTLTLQFELSTEGSVNTPPESLLWIPKAEDKTWFDERTKLLSDLSSMHLNENTDVNLKVGEHVVPAHWSILCARSPYFKKMYQTEMKERLQNSVVITDVPAKAVKEFVSFLYTGILEEQQYENSSLDEMYNLYYAADKYEVLDLRKMCAFSLSTRISVDTAIQILIWANMHNDEEVKAQVMDFIASNFSAIADTDTWKKLLDDNTKLAVEVIAFCTEKLKNSR</sequence>
<protein>
    <submittedName>
        <fullName evidence="2">Protein roadkill</fullName>
    </submittedName>
</protein>
<keyword evidence="3" id="KW-1185">Reference proteome</keyword>
<comment type="caution">
    <text evidence="2">The sequence shown here is derived from an EMBL/GenBank/DDBJ whole genome shotgun (WGS) entry which is preliminary data.</text>
</comment>
<dbReference type="InterPro" id="IPR011333">
    <property type="entry name" value="SKP1/BTB/POZ_sf"/>
</dbReference>
<dbReference type="SMART" id="SM00225">
    <property type="entry name" value="BTB"/>
    <property type="match status" value="1"/>
</dbReference>
<dbReference type="Pfam" id="PF00651">
    <property type="entry name" value="BTB"/>
    <property type="match status" value="1"/>
</dbReference>
<dbReference type="AlphaFoldDB" id="A0AAV4SE12"/>
<dbReference type="Proteomes" id="UP001054837">
    <property type="component" value="Unassembled WGS sequence"/>
</dbReference>
<name>A0AAV4SE12_9ARAC</name>
<reference evidence="2 3" key="1">
    <citation type="submission" date="2021-06" db="EMBL/GenBank/DDBJ databases">
        <title>Caerostris darwini draft genome.</title>
        <authorList>
            <person name="Kono N."/>
            <person name="Arakawa K."/>
        </authorList>
    </citation>
    <scope>NUCLEOTIDE SEQUENCE [LARGE SCALE GENOMIC DNA]</scope>
</reference>
<dbReference type="PANTHER" id="PTHR24413">
    <property type="entry name" value="SPECKLE-TYPE POZ PROTEIN"/>
    <property type="match status" value="1"/>
</dbReference>
<evidence type="ECO:0000313" key="2">
    <source>
        <dbReference type="EMBL" id="GIY31574.1"/>
    </source>
</evidence>
<evidence type="ECO:0000313" key="3">
    <source>
        <dbReference type="Proteomes" id="UP001054837"/>
    </source>
</evidence>
<feature type="domain" description="BTB" evidence="1">
    <location>
        <begin position="176"/>
        <end position="243"/>
    </location>
</feature>
<evidence type="ECO:0000259" key="1">
    <source>
        <dbReference type="PROSITE" id="PS50097"/>
    </source>
</evidence>
<dbReference type="PROSITE" id="PS50097">
    <property type="entry name" value="BTB"/>
    <property type="match status" value="1"/>
</dbReference>
<accession>A0AAV4SE12</accession>
<proteinExistence type="predicted"/>
<dbReference type="Gene3D" id="3.30.710.10">
    <property type="entry name" value="Potassium Channel Kv1.1, Chain A"/>
    <property type="match status" value="1"/>
</dbReference>
<dbReference type="CDD" id="cd18186">
    <property type="entry name" value="BTB_POZ_ZBTB_KLHL-like"/>
    <property type="match status" value="1"/>
</dbReference>
<dbReference type="EMBL" id="BPLQ01007688">
    <property type="protein sequence ID" value="GIY31574.1"/>
    <property type="molecule type" value="Genomic_DNA"/>
</dbReference>
<dbReference type="SUPFAM" id="SSF54695">
    <property type="entry name" value="POZ domain"/>
    <property type="match status" value="1"/>
</dbReference>